<keyword evidence="2" id="KW-1185">Reference proteome</keyword>
<reference evidence="2" key="1">
    <citation type="journal article" date="2014" name="Genome Announc.">
        <title>Genome Sequence of Arthrobacter siccitolerans 4J27, a Xeroprotectant-Producing Desiccation-Tolerant Microorganism.</title>
        <authorList>
            <person name="Manzanera M."/>
            <person name="Santa-Cruz-Calvo L."/>
            <person name="Vilchez J.I."/>
            <person name="Garcia-Fontana C."/>
            <person name="Silva-Castro G.A."/>
            <person name="Calvo C."/>
            <person name="Gonzalez-Lopez J."/>
        </authorList>
    </citation>
    <scope>NUCLEOTIDE SEQUENCE [LARGE SCALE GENOMIC DNA]</scope>
    <source>
        <strain evidence="2">4J27</strain>
    </source>
</reference>
<evidence type="ECO:0000313" key="2">
    <source>
        <dbReference type="Proteomes" id="UP000035722"/>
    </source>
</evidence>
<name>A0A024GXS3_9MICC</name>
<dbReference type="Proteomes" id="UP000035722">
    <property type="component" value="Unassembled WGS sequence"/>
</dbReference>
<dbReference type="AlphaFoldDB" id="A0A024GXS3"/>
<comment type="caution">
    <text evidence="1">The sequence shown here is derived from an EMBL/GenBank/DDBJ whole genome shotgun (WGS) entry which is preliminary data.</text>
</comment>
<evidence type="ECO:0000313" key="1">
    <source>
        <dbReference type="EMBL" id="CCQ44543.1"/>
    </source>
</evidence>
<organism evidence="1 2">
    <name type="scientific">Pseudarthrobacter siccitolerans</name>
    <dbReference type="NCBI Taxonomy" id="861266"/>
    <lineage>
        <taxon>Bacteria</taxon>
        <taxon>Bacillati</taxon>
        <taxon>Actinomycetota</taxon>
        <taxon>Actinomycetes</taxon>
        <taxon>Micrococcales</taxon>
        <taxon>Micrococcaceae</taxon>
        <taxon>Pseudarthrobacter</taxon>
    </lineage>
</organism>
<gene>
    <name evidence="1" type="ORF">ARTSIC4J27_469</name>
</gene>
<dbReference type="EMBL" id="CAQI01000027">
    <property type="protein sequence ID" value="CCQ44543.1"/>
    <property type="molecule type" value="Genomic_DNA"/>
</dbReference>
<sequence length="43" mass="4542">MAVCEGGGGRLNRHKRNSIIQVAPKHHVDSGSSPLCIGPESFV</sequence>
<dbReference type="STRING" id="861266.ARTSIC4J27_469"/>
<accession>A0A024GXS3</accession>
<protein>
    <submittedName>
        <fullName evidence="1">Uncharacterized protein</fullName>
    </submittedName>
</protein>
<proteinExistence type="predicted"/>